<organism evidence="10 11">
    <name type="scientific">Labeo rohita</name>
    <name type="common">Indian major carp</name>
    <name type="synonym">Cyprinus rohita</name>
    <dbReference type="NCBI Taxonomy" id="84645"/>
    <lineage>
        <taxon>Eukaryota</taxon>
        <taxon>Metazoa</taxon>
        <taxon>Chordata</taxon>
        <taxon>Craniata</taxon>
        <taxon>Vertebrata</taxon>
        <taxon>Euteleostomi</taxon>
        <taxon>Actinopterygii</taxon>
        <taxon>Neopterygii</taxon>
        <taxon>Teleostei</taxon>
        <taxon>Ostariophysi</taxon>
        <taxon>Cypriniformes</taxon>
        <taxon>Cyprinidae</taxon>
        <taxon>Labeoninae</taxon>
        <taxon>Labeonini</taxon>
        <taxon>Labeo</taxon>
    </lineage>
</organism>
<keyword evidence="7" id="KW-0325">Glycoprotein</keyword>
<evidence type="ECO:0000256" key="8">
    <source>
        <dbReference type="SAM" id="Phobius"/>
    </source>
</evidence>
<evidence type="ECO:0000256" key="4">
    <source>
        <dbReference type="ARBA" id="ARBA00022859"/>
    </source>
</evidence>
<protein>
    <submittedName>
        <fullName evidence="10">Fibroblast growth factor receptor 4-like protein</fullName>
    </submittedName>
</protein>
<feature type="domain" description="Ig-like" evidence="9">
    <location>
        <begin position="1802"/>
        <end position="1912"/>
    </location>
</feature>
<feature type="domain" description="Ig-like" evidence="9">
    <location>
        <begin position="1948"/>
        <end position="2024"/>
    </location>
</feature>
<dbReference type="InterPro" id="IPR003599">
    <property type="entry name" value="Ig_sub"/>
</dbReference>
<evidence type="ECO:0000256" key="5">
    <source>
        <dbReference type="ARBA" id="ARBA00023136"/>
    </source>
</evidence>
<dbReference type="InterPro" id="IPR013783">
    <property type="entry name" value="Ig-like_fold"/>
</dbReference>
<dbReference type="Gene3D" id="2.60.40.10">
    <property type="entry name" value="Immunoglobulins"/>
    <property type="match status" value="16"/>
</dbReference>
<dbReference type="InterPro" id="IPR013106">
    <property type="entry name" value="Ig_V-set"/>
</dbReference>
<feature type="transmembrane region" description="Helical" evidence="8">
    <location>
        <begin position="2048"/>
        <end position="2069"/>
    </location>
</feature>
<feature type="transmembrane region" description="Helical" evidence="8">
    <location>
        <begin position="477"/>
        <end position="498"/>
    </location>
</feature>
<dbReference type="CDD" id="cd00099">
    <property type="entry name" value="IgV"/>
    <property type="match status" value="8"/>
</dbReference>
<dbReference type="InterPro" id="IPR007110">
    <property type="entry name" value="Ig-like_dom"/>
</dbReference>
<dbReference type="Proteomes" id="UP000290572">
    <property type="component" value="Unassembled WGS sequence"/>
</dbReference>
<feature type="transmembrane region" description="Helical" evidence="8">
    <location>
        <begin position="1671"/>
        <end position="1692"/>
    </location>
</feature>
<feature type="transmembrane region" description="Helical" evidence="8">
    <location>
        <begin position="2018"/>
        <end position="2036"/>
    </location>
</feature>
<dbReference type="InterPro" id="IPR052051">
    <property type="entry name" value="TCR_complex_component"/>
</dbReference>
<keyword evidence="6" id="KW-1015">Disulfide bond</keyword>
<feature type="domain" description="Ig-like" evidence="9">
    <location>
        <begin position="799"/>
        <end position="879"/>
    </location>
</feature>
<feature type="domain" description="Ig-like" evidence="9">
    <location>
        <begin position="1144"/>
        <end position="1220"/>
    </location>
</feature>
<feature type="domain" description="Ig-like" evidence="9">
    <location>
        <begin position="140"/>
        <end position="235"/>
    </location>
</feature>
<feature type="transmembrane region" description="Helical" evidence="8">
    <location>
        <begin position="1361"/>
        <end position="1382"/>
    </location>
</feature>
<keyword evidence="10" id="KW-0675">Receptor</keyword>
<feature type="domain" description="Ig-like" evidence="9">
    <location>
        <begin position="237"/>
        <end position="335"/>
    </location>
</feature>
<feature type="transmembrane region" description="Helical" evidence="8">
    <location>
        <begin position="1641"/>
        <end position="1659"/>
    </location>
</feature>
<dbReference type="PANTHER" id="PTHR19433:SF133">
    <property type="entry name" value="IMMUNE-TYPE RECEPTOR 5 PRECURSOR-RELATED"/>
    <property type="match status" value="1"/>
</dbReference>
<sequence>MLHISKCSSDNADVVAQNHLKIVQAGDSVNFTCIFRRDIRTSLVWVRQRVGEKPLPIVSSYQALDVIFQNDFDKTNRFFVTKDYNSFNLSITSTEESDTASFYCVKYSFNFEFEEGTDLIVKGRQQNMQSDHKRAVTDPEDSAVALQCTILTQRCAEEHNVYWFRHESEESPPGIIFTQERRNTQCERSSDVNSTAHKCIYNLPKRNLNHSDAGIYYCAVTACGEILFGDARKLDLPGRSDNTDVVAQNHLKIIQSGDSVSFTCIVPKESRTTIAWIKQKAGEKPLLIASSYQALAVKFENDFDKHNRFFVTKDDSSFNLSITNAAESDTATYYCIKFIYKFSFGEATDLIVKDSQQNMQFDPERAVIDPEDQEDSAVALQCTILTQSCAGEHNVYWFRRESPESPPGIIFTQERRNTQCERSSDVNSTAHKCIYNLPKKNLDNSDDRIYYCAVAACGEILFGDARKPDMPGFQTPWHIIALILGTLNCLSVFVIIFLGTQLYMERQKDGTQNIQTGHLTIKPSDSATYYCVVSSYHTIGMGAGTTLLVRDAAVARHTSFHQSVIDTLHPGDSVSLQCSIFSESCAGEHSVYWFRRSSGESQGVLYTKGERNGQCKTSTQSQTQSCVYNLIKNNISPSDAGIYYCAVAACGEILFGKGTELNFGGCSDNVVSQNHLKIVQAGESVNFTCIFSKELRNSIVWLKQKAGEKPLPIASSYQALAVMIENEFAKHNRFFVAQDHSTFNLSITNAAESDTATYYCVKFMYQFIFEEGTDLIVKGRRQNMQSDHDRAVIDPENPEDSAVALQCTILTQSCAGEHNVYWFRRESGESPPGIIFTQERRNTQCERSSDVNSTAHKCIYNLPKRNFSHSDDGIYSCAVAACGEILFGDARKPDMPGLQTPWNTIALVLGTLNCLSVFVIIFLGTQLYMQRRKDGAQNIQTGHLTIKPSDSATYYCVVSSYHTIGMGAGTTLLVRDVAIDRHTTLQQSVIDTLRPGDSVSLQCSIFSESCAGEHSVYWFRQSLGESQGVLYTKGERNGQCENRTESQTQSCVYSLFKNNISQSDAGIYYCAVAACGEILFGKGTELYFRESGEIKPSDSATYYCVVSSYHTIGMGAGTTLLVRDVAIDRHTTLQQSVIDTLRPGDSVSLQCSIFSESCGGEHSVYWFRQSLGESQGVLYTKGERNDQCENRTESQTQSCVYKLFKNNISQSDAGIYYCAVAACGEILFGKGTELNFRDAQQNMPSDHKTPVIDPEDPEDSALALQCSVLTQSCAGEHNVYWFRRESGESPPGIIFTQERRNTQCERSSDVNSTAHKCIYNLPKRNLSHSDAGIYSCAVAACGEILFGDARKPDMPGFQTPWNIIALVLGTLNCLSVFVIIFLGTQLCMHRRKDGTHGNIQIGHLTIFSFQSTCIQFFKMFHFFVLMLNISKCSSDNAEVMAQNYLKIVQAGDSVNFTCNFERDVRSSAVWVRQRVGGKPLTIVSSYQALDVRFENDFDKHNRFFATKDDDGFNLSITNTEESDTATYYCVKYFFTFTFGDGIDLVVKDAQQNMQSDHETAVIDPEYPEDSALALQCSVLTQSCAGEHNVYWFRHESGESPPVIIFTQEHRNTQCERSSDVNHTERKCIYTLPKRNFSHSDAGIYSCAVAACGEILFGDARKPDLPGPETPWSTIALILATSNCLSVIVIIILGAQLYKHQQKGATPYIVLNKSKADVTTTVSYTMFHKRLKHIDDSWNKAGNGHFNLTILKTKPSDSAAYYCVVSSHYSIGMGAGTRLLVKDAAMDRHTSLQQTLIDTFHPGDSVSLQCSIFSESCTGEHSVYWFRQSSEESQGVLYTKGERNGEFKARGSFWKTMDHEIFLNSFDFLNKCWNKDYEKTKRFNVIKGNGHFNLTILKTKPSDSAAYYCVVSSHYSIGIGAGTRLLVKDAAMDRHTTLHQSLIDTLHPGDSVSLQCSIFSESCTGEHSVYWFRRSSEESQGVLYTKGERNGQCENRTESKMQSCVYSLFKSNISQSDAGIYYCAVAICGEILFGKGTKLNFKESDNMNPALLALGFSNIIFLALVVFLGLKLCRGQNKVPTPQESQNEDTLNYASISFGQKPLNTRRAKARISQDQSVYAQVRTHQ</sequence>
<proteinExistence type="predicted"/>
<dbReference type="SUPFAM" id="SSF48726">
    <property type="entry name" value="Immunoglobulin"/>
    <property type="match status" value="18"/>
</dbReference>
<feature type="domain" description="Ig-like" evidence="9">
    <location>
        <begin position="1244"/>
        <end position="1338"/>
    </location>
</feature>
<feature type="domain" description="Ig-like" evidence="9">
    <location>
        <begin position="1448"/>
        <end position="1529"/>
    </location>
</feature>
<dbReference type="SMART" id="SM00406">
    <property type="entry name" value="IGv"/>
    <property type="match status" value="12"/>
</dbReference>
<reference evidence="10 11" key="1">
    <citation type="submission" date="2018-03" db="EMBL/GenBank/DDBJ databases">
        <title>Draft genome sequence of Rohu Carp (Labeo rohita).</title>
        <authorList>
            <person name="Das P."/>
            <person name="Kushwaha B."/>
            <person name="Joshi C.G."/>
            <person name="Kumar D."/>
            <person name="Nagpure N.S."/>
            <person name="Sahoo L."/>
            <person name="Das S.P."/>
            <person name="Bit A."/>
            <person name="Patnaik S."/>
            <person name="Meher P.K."/>
            <person name="Jayasankar P."/>
            <person name="Koringa P.G."/>
            <person name="Patel N.V."/>
            <person name="Hinsu A.T."/>
            <person name="Kumar R."/>
            <person name="Pandey M."/>
            <person name="Agarwal S."/>
            <person name="Srivastava S."/>
            <person name="Singh M."/>
            <person name="Iquebal M.A."/>
            <person name="Jaiswal S."/>
            <person name="Angadi U.B."/>
            <person name="Kumar N."/>
            <person name="Raza M."/>
            <person name="Shah T.M."/>
            <person name="Rai A."/>
            <person name="Jena J.K."/>
        </authorList>
    </citation>
    <scope>NUCLEOTIDE SEQUENCE [LARGE SCALE GENOMIC DNA]</scope>
    <source>
        <strain evidence="10">DASCIFA01</strain>
        <tissue evidence="10">Testis</tissue>
    </source>
</reference>
<evidence type="ECO:0000256" key="6">
    <source>
        <dbReference type="ARBA" id="ARBA00023157"/>
    </source>
</evidence>
<keyword evidence="4" id="KW-0391">Immunity</keyword>
<dbReference type="SMART" id="SM00409">
    <property type="entry name" value="IG"/>
    <property type="match status" value="15"/>
</dbReference>
<evidence type="ECO:0000256" key="2">
    <source>
        <dbReference type="ARBA" id="ARBA00022475"/>
    </source>
</evidence>
<dbReference type="InterPro" id="IPR003598">
    <property type="entry name" value="Ig_sub2"/>
</dbReference>
<keyword evidence="8" id="KW-1133">Transmembrane helix</keyword>
<feature type="domain" description="Ig-like" evidence="9">
    <location>
        <begin position="23"/>
        <end position="104"/>
    </location>
</feature>
<evidence type="ECO:0000259" key="9">
    <source>
        <dbReference type="PROSITE" id="PS50835"/>
    </source>
</evidence>
<comment type="caution">
    <text evidence="10">The sequence shown here is derived from an EMBL/GenBank/DDBJ whole genome shotgun (WGS) entry which is preliminary data.</text>
</comment>
<evidence type="ECO:0000256" key="3">
    <source>
        <dbReference type="ARBA" id="ARBA00022729"/>
    </source>
</evidence>
<evidence type="ECO:0000313" key="11">
    <source>
        <dbReference type="Proteomes" id="UP000290572"/>
    </source>
</evidence>
<dbReference type="GO" id="GO:0002376">
    <property type="term" value="P:immune system process"/>
    <property type="evidence" value="ECO:0007669"/>
    <property type="project" value="UniProtKB-KW"/>
</dbReference>
<feature type="domain" description="Ig-like" evidence="9">
    <location>
        <begin position="363"/>
        <end position="454"/>
    </location>
</feature>
<keyword evidence="5 8" id="KW-0472">Membrane</keyword>
<feature type="transmembrane region" description="Helical" evidence="8">
    <location>
        <begin position="902"/>
        <end position="923"/>
    </location>
</feature>
<keyword evidence="11" id="KW-1185">Reference proteome</keyword>
<feature type="domain" description="Ig-like" evidence="9">
    <location>
        <begin position="996"/>
        <end position="1126"/>
    </location>
</feature>
<comment type="subcellular location">
    <subcellularLocation>
        <location evidence="1">Cell membrane</location>
    </subcellularLocation>
</comment>
<keyword evidence="3" id="KW-0732">Signal</keyword>
<evidence type="ECO:0000256" key="1">
    <source>
        <dbReference type="ARBA" id="ARBA00004236"/>
    </source>
</evidence>
<accession>A0A498M8Q9</accession>
<dbReference type="PROSITE" id="PS50835">
    <property type="entry name" value="IG_LIKE"/>
    <property type="match status" value="14"/>
</dbReference>
<gene>
    <name evidence="10" type="ORF">ROHU_008712</name>
</gene>
<dbReference type="EMBL" id="QBIY01012840">
    <property type="protein sequence ID" value="RXN15604.1"/>
    <property type="molecule type" value="Genomic_DNA"/>
</dbReference>
<evidence type="ECO:0000256" key="7">
    <source>
        <dbReference type="ARBA" id="ARBA00023180"/>
    </source>
</evidence>
<dbReference type="PANTHER" id="PTHR19433">
    <property type="entry name" value="T-CELL RECEPTOR ALPHA CHAIN V REGION-RELATED"/>
    <property type="match status" value="1"/>
</dbReference>
<dbReference type="GO" id="GO:0009617">
    <property type="term" value="P:response to bacterium"/>
    <property type="evidence" value="ECO:0007669"/>
    <property type="project" value="TreeGrafter"/>
</dbReference>
<feature type="domain" description="Ig-like" evidence="9">
    <location>
        <begin position="1568"/>
        <end position="1648"/>
    </location>
</feature>
<dbReference type="SMART" id="SM00408">
    <property type="entry name" value="IGc2"/>
    <property type="match status" value="4"/>
</dbReference>
<dbReference type="Pfam" id="PF07686">
    <property type="entry name" value="V-set"/>
    <property type="match status" value="10"/>
</dbReference>
<dbReference type="GO" id="GO:0005886">
    <property type="term" value="C:plasma membrane"/>
    <property type="evidence" value="ECO:0007669"/>
    <property type="project" value="UniProtKB-SubCell"/>
</dbReference>
<name>A0A498M8Q9_LABRO</name>
<evidence type="ECO:0000313" key="10">
    <source>
        <dbReference type="EMBL" id="RXN15604.1"/>
    </source>
</evidence>
<dbReference type="InterPro" id="IPR036179">
    <property type="entry name" value="Ig-like_dom_sf"/>
</dbReference>
<keyword evidence="8" id="KW-0812">Transmembrane</keyword>
<feature type="domain" description="Ig-like" evidence="9">
    <location>
        <begin position="679"/>
        <end position="760"/>
    </location>
</feature>
<dbReference type="STRING" id="84645.A0A498M8Q9"/>
<feature type="domain" description="Ig-like" evidence="9">
    <location>
        <begin position="571"/>
        <end position="647"/>
    </location>
</feature>
<keyword evidence="2" id="KW-1003">Cell membrane</keyword>